<comment type="caution">
    <text evidence="1">The sequence shown here is derived from an EMBL/GenBank/DDBJ whole genome shotgun (WGS) entry which is preliminary data.</text>
</comment>
<proteinExistence type="predicted"/>
<dbReference type="EMBL" id="JBDODL010007007">
    <property type="protein sequence ID" value="MES1923587.1"/>
    <property type="molecule type" value="Genomic_DNA"/>
</dbReference>
<keyword evidence="2" id="KW-1185">Reference proteome</keyword>
<feature type="non-terminal residue" evidence="1">
    <location>
        <position position="1"/>
    </location>
</feature>
<evidence type="ECO:0000313" key="1">
    <source>
        <dbReference type="EMBL" id="MES1923587.1"/>
    </source>
</evidence>
<organism evidence="1 2">
    <name type="scientific">Bonamia ostreae</name>
    <dbReference type="NCBI Taxonomy" id="126728"/>
    <lineage>
        <taxon>Eukaryota</taxon>
        <taxon>Sar</taxon>
        <taxon>Rhizaria</taxon>
        <taxon>Endomyxa</taxon>
        <taxon>Ascetosporea</taxon>
        <taxon>Haplosporida</taxon>
        <taxon>Bonamia</taxon>
    </lineage>
</organism>
<feature type="non-terminal residue" evidence="1">
    <location>
        <position position="128"/>
    </location>
</feature>
<name>A0ABV2AWE9_9EUKA</name>
<reference evidence="1 2" key="1">
    <citation type="journal article" date="2024" name="BMC Biol.">
        <title>Comparative genomics of Ascetosporea gives new insight into the evolutionary basis for animal parasitism in Rhizaria.</title>
        <authorList>
            <person name="Hiltunen Thoren M."/>
            <person name="Onut-Brannstrom I."/>
            <person name="Alfjorden A."/>
            <person name="Peckova H."/>
            <person name="Swords F."/>
            <person name="Hooper C."/>
            <person name="Holzer A.S."/>
            <person name="Bass D."/>
            <person name="Burki F."/>
        </authorList>
    </citation>
    <scope>NUCLEOTIDE SEQUENCE [LARGE SCALE GENOMIC DNA]</scope>
    <source>
        <strain evidence="1">20-A016</strain>
    </source>
</reference>
<evidence type="ECO:0000313" key="2">
    <source>
        <dbReference type="Proteomes" id="UP001439008"/>
    </source>
</evidence>
<protein>
    <submittedName>
        <fullName evidence="1">Uncharacterized protein</fullName>
    </submittedName>
</protein>
<dbReference type="Proteomes" id="UP001439008">
    <property type="component" value="Unassembled WGS sequence"/>
</dbReference>
<sequence>LAAWVDGLSEFMADISLLSDVETFSYEMQRGAKGPTKAAGEWRHKLKEGWKQAHSKAVETHLENDEQADFVQVIGSMIAKTSDVVPEDAIIVNDLREFPSLLGKEDSPRGYALPAGVAARWVFKERAI</sequence>
<accession>A0ABV2AWE9</accession>
<gene>
    <name evidence="1" type="ORF">MHBO_005183</name>
</gene>